<dbReference type="Proteomes" id="UP000005713">
    <property type="component" value="Unassembled WGS sequence"/>
</dbReference>
<reference evidence="2 3" key="1">
    <citation type="submission" date="2006-06" db="EMBL/GenBank/DDBJ databases">
        <authorList>
            <person name="Moran M.A."/>
            <person name="Ferriera S."/>
            <person name="Johnson J."/>
            <person name="Kravitz S."/>
            <person name="Beeson K."/>
            <person name="Sutton G."/>
            <person name="Rogers Y.-H."/>
            <person name="Friedman R."/>
            <person name="Frazier M."/>
            <person name="Venter J.C."/>
        </authorList>
    </citation>
    <scope>NUCLEOTIDE SEQUENCE [LARGE SCALE GENOMIC DNA]</scope>
    <source>
        <strain evidence="2 3">E-37</strain>
    </source>
</reference>
<dbReference type="SUPFAM" id="SSF56801">
    <property type="entry name" value="Acetyl-CoA synthetase-like"/>
    <property type="match status" value="1"/>
</dbReference>
<organism evidence="2 3">
    <name type="scientific">Sagittula stellata (strain ATCC 700073 / DSM 11524 / E-37)</name>
    <dbReference type="NCBI Taxonomy" id="388399"/>
    <lineage>
        <taxon>Bacteria</taxon>
        <taxon>Pseudomonadati</taxon>
        <taxon>Pseudomonadota</taxon>
        <taxon>Alphaproteobacteria</taxon>
        <taxon>Rhodobacterales</taxon>
        <taxon>Roseobacteraceae</taxon>
        <taxon>Sagittula</taxon>
    </lineage>
</organism>
<dbReference type="PANTHER" id="PTHR24096:SF420">
    <property type="entry name" value="LONG-CHAIN-FATTY-ACID--COA LIGASE-RELATED"/>
    <property type="match status" value="1"/>
</dbReference>
<name>A3K0X5_SAGS3</name>
<evidence type="ECO:0000259" key="1">
    <source>
        <dbReference type="Pfam" id="PF00501"/>
    </source>
</evidence>
<dbReference type="Pfam" id="PF23562">
    <property type="entry name" value="AMP-binding_C_3"/>
    <property type="match status" value="1"/>
</dbReference>
<dbReference type="RefSeq" id="WP_005857142.1">
    <property type="nucleotide sequence ID" value="NZ_AAYA01000003.1"/>
</dbReference>
<proteinExistence type="predicted"/>
<dbReference type="InterPro" id="IPR042099">
    <property type="entry name" value="ANL_N_sf"/>
</dbReference>
<dbReference type="EMBL" id="AAYA01000003">
    <property type="protein sequence ID" value="EBA09440.1"/>
    <property type="molecule type" value="Genomic_DNA"/>
</dbReference>
<dbReference type="AlphaFoldDB" id="A3K0X5"/>
<dbReference type="eggNOG" id="COG0318">
    <property type="taxonomic scope" value="Bacteria"/>
</dbReference>
<comment type="caution">
    <text evidence="2">The sequence shown here is derived from an EMBL/GenBank/DDBJ whole genome shotgun (WGS) entry which is preliminary data.</text>
</comment>
<dbReference type="InterPro" id="IPR000873">
    <property type="entry name" value="AMP-dep_synth/lig_dom"/>
</dbReference>
<protein>
    <submittedName>
        <fullName evidence="2">Feruloyl-CoA synthase</fullName>
    </submittedName>
</protein>
<dbReference type="PANTHER" id="PTHR24096">
    <property type="entry name" value="LONG-CHAIN-FATTY-ACID--COA LIGASE"/>
    <property type="match status" value="1"/>
</dbReference>
<dbReference type="Pfam" id="PF00501">
    <property type="entry name" value="AMP-binding"/>
    <property type="match status" value="1"/>
</dbReference>
<dbReference type="Gene3D" id="3.40.50.12780">
    <property type="entry name" value="N-terminal domain of ligase-like"/>
    <property type="match status" value="1"/>
</dbReference>
<sequence length="595" mass="64927">MSLKYRAHSVARQDRADGAILLTSGYEMSSVADRTGDWVDRWAREAPERVFIAERSGAGWREVSYAETRETVRALAAALLARGMGPDTPIVVISGNGVDHGLLTLAAQYVGVPTVPLAEQYALIPEARGHLRHCVEVVRPTMVFADDGERFGDALALEIFEGTEKVVSRNARAGMTALETMTGGSDVGVDAAAQAVGPDSVAKFLMTSGSTSHPKAVVTTQRMMCANQAQLLDALPFLGERPPRIVDWLPWNHVFGGSHNFNMMLANGGSLYIDGGKPTPALIGKSIENNRLIGGTLAFNVPVGFAQMCEAMKADAVLRQRYFEQLDMVFYAGASLPQDVWDDLETMAREVRGEMPLMLSSWGLTETGPACLIQHEPTERSGIVGVPMTGVEVKLLPDEDMRCEIRVRGPNIMPGYLNDPKKTAEAFDEEGFFLTGDAMKFVDPNDLNKGMKFDGRISEDFKLLTGTWVRAANLRLELLKDLSPLVQDLVVCGADRNEIGVLIFPSGAAMELGVREGPLVWSERLEAALVEKLRARGEHGSATRVTRALVMSDPPSMGDGEITAKGNLNFRKVQTRREALVSRLYDNADRHVVRL</sequence>
<accession>A3K0X5</accession>
<feature type="domain" description="AMP-dependent synthetase/ligase" evidence="1">
    <location>
        <begin position="40"/>
        <end position="417"/>
    </location>
</feature>
<evidence type="ECO:0000313" key="2">
    <source>
        <dbReference type="EMBL" id="EBA09440.1"/>
    </source>
</evidence>
<dbReference type="PROSITE" id="PS00455">
    <property type="entry name" value="AMP_BINDING"/>
    <property type="match status" value="1"/>
</dbReference>
<dbReference type="GO" id="GO:0016405">
    <property type="term" value="F:CoA-ligase activity"/>
    <property type="evidence" value="ECO:0007669"/>
    <property type="project" value="TreeGrafter"/>
</dbReference>
<keyword evidence="3" id="KW-1185">Reference proteome</keyword>
<dbReference type="InterPro" id="IPR020845">
    <property type="entry name" value="AMP-binding_CS"/>
</dbReference>
<evidence type="ECO:0000313" key="3">
    <source>
        <dbReference type="Proteomes" id="UP000005713"/>
    </source>
</evidence>
<gene>
    <name evidence="2" type="ORF">SSE37_24399</name>
</gene>